<evidence type="ECO:0000256" key="1">
    <source>
        <dbReference type="ARBA" id="ARBA00000085"/>
    </source>
</evidence>
<dbReference type="InterPro" id="IPR005467">
    <property type="entry name" value="His_kinase_dom"/>
</dbReference>
<feature type="transmembrane region" description="Helical" evidence="5">
    <location>
        <begin position="340"/>
        <end position="361"/>
    </location>
</feature>
<feature type="coiled-coil region" evidence="4">
    <location>
        <begin position="403"/>
        <end position="431"/>
    </location>
</feature>
<dbReference type="Gene3D" id="2.60.120.260">
    <property type="entry name" value="Galactose-binding domain-like"/>
    <property type="match status" value="1"/>
</dbReference>
<dbReference type="SUPFAM" id="SSF47384">
    <property type="entry name" value="Homodimeric domain of signal transducing histidine kinase"/>
    <property type="match status" value="1"/>
</dbReference>
<dbReference type="Gene3D" id="3.30.565.10">
    <property type="entry name" value="Histidine kinase-like ATPase, C-terminal domain"/>
    <property type="match status" value="1"/>
</dbReference>
<dbReference type="InterPro" id="IPR036097">
    <property type="entry name" value="HisK_dim/P_sf"/>
</dbReference>
<comment type="catalytic activity">
    <reaction evidence="1">
        <text>ATP + protein L-histidine = ADP + protein N-phospho-L-histidine.</text>
        <dbReference type="EC" id="2.7.13.3"/>
    </reaction>
</comment>
<dbReference type="SMART" id="SM00387">
    <property type="entry name" value="HATPase_c"/>
    <property type="match status" value="1"/>
</dbReference>
<proteinExistence type="predicted"/>
<keyword evidence="4" id="KW-0175">Coiled coil</keyword>
<evidence type="ECO:0000256" key="4">
    <source>
        <dbReference type="SAM" id="Coils"/>
    </source>
</evidence>
<dbReference type="GO" id="GO:0000155">
    <property type="term" value="F:phosphorelay sensor kinase activity"/>
    <property type="evidence" value="ECO:0007669"/>
    <property type="project" value="InterPro"/>
</dbReference>
<reference evidence="7 8" key="1">
    <citation type="submission" date="2016-11" db="EMBL/GenBank/DDBJ databases">
        <title>Whole Genome Sequencing of Mucilaginibacter polytrichastri RG4-7(T) isolated from the moss sample.</title>
        <authorList>
            <person name="Li Y."/>
        </authorList>
    </citation>
    <scope>NUCLEOTIDE SEQUENCE [LARGE SCALE GENOMIC DNA]</scope>
    <source>
        <strain evidence="7 8">RG4-7</strain>
    </source>
</reference>
<feature type="transmembrane region" description="Helical" evidence="5">
    <location>
        <begin position="229"/>
        <end position="247"/>
    </location>
</feature>
<dbReference type="PANTHER" id="PTHR43065:SF42">
    <property type="entry name" value="TWO-COMPONENT SENSOR PPRA"/>
    <property type="match status" value="1"/>
</dbReference>
<dbReference type="InterPro" id="IPR004358">
    <property type="entry name" value="Sig_transdc_His_kin-like_C"/>
</dbReference>
<feature type="transmembrane region" description="Helical" evidence="5">
    <location>
        <begin position="198"/>
        <end position="217"/>
    </location>
</feature>
<evidence type="ECO:0000259" key="6">
    <source>
        <dbReference type="PROSITE" id="PS50109"/>
    </source>
</evidence>
<accession>A0A1Q6A064</accession>
<keyword evidence="8" id="KW-1185">Reference proteome</keyword>
<organism evidence="7 8">
    <name type="scientific">Mucilaginibacter polytrichastri</name>
    <dbReference type="NCBI Taxonomy" id="1302689"/>
    <lineage>
        <taxon>Bacteria</taxon>
        <taxon>Pseudomonadati</taxon>
        <taxon>Bacteroidota</taxon>
        <taxon>Sphingobacteriia</taxon>
        <taxon>Sphingobacteriales</taxon>
        <taxon>Sphingobacteriaceae</taxon>
        <taxon>Mucilaginibacter</taxon>
    </lineage>
</organism>
<protein>
    <recommendedName>
        <fullName evidence="2">histidine kinase</fullName>
        <ecNumber evidence="2">2.7.13.3</ecNumber>
    </recommendedName>
</protein>
<dbReference type="InterPro" id="IPR036890">
    <property type="entry name" value="HATPase_C_sf"/>
</dbReference>
<dbReference type="AlphaFoldDB" id="A0A1Q6A064"/>
<evidence type="ECO:0000256" key="3">
    <source>
        <dbReference type="ARBA" id="ARBA00022553"/>
    </source>
</evidence>
<dbReference type="Gene3D" id="1.10.287.130">
    <property type="match status" value="1"/>
</dbReference>
<evidence type="ECO:0000313" key="7">
    <source>
        <dbReference type="EMBL" id="OKS87409.1"/>
    </source>
</evidence>
<keyword evidence="5" id="KW-0472">Membrane</keyword>
<dbReference type="CDD" id="cd00082">
    <property type="entry name" value="HisKA"/>
    <property type="match status" value="1"/>
</dbReference>
<keyword evidence="5" id="KW-1133">Transmembrane helix</keyword>
<dbReference type="EC" id="2.7.13.3" evidence="2"/>
<dbReference type="SUPFAM" id="SSF49785">
    <property type="entry name" value="Galactose-binding domain-like"/>
    <property type="match status" value="1"/>
</dbReference>
<feature type="transmembrane region" description="Helical" evidence="5">
    <location>
        <begin position="290"/>
        <end position="306"/>
    </location>
</feature>
<feature type="transmembrane region" description="Helical" evidence="5">
    <location>
        <begin position="367"/>
        <end position="386"/>
    </location>
</feature>
<dbReference type="Proteomes" id="UP000186720">
    <property type="component" value="Unassembled WGS sequence"/>
</dbReference>
<feature type="transmembrane region" description="Helical" evidence="5">
    <location>
        <begin position="253"/>
        <end position="278"/>
    </location>
</feature>
<dbReference type="InterPro" id="IPR008979">
    <property type="entry name" value="Galactose-bd-like_sf"/>
</dbReference>
<keyword evidence="3" id="KW-0597">Phosphoprotein</keyword>
<evidence type="ECO:0000256" key="2">
    <source>
        <dbReference type="ARBA" id="ARBA00012438"/>
    </source>
</evidence>
<dbReference type="InterPro" id="IPR003594">
    <property type="entry name" value="HATPase_dom"/>
</dbReference>
<dbReference type="PANTHER" id="PTHR43065">
    <property type="entry name" value="SENSOR HISTIDINE KINASE"/>
    <property type="match status" value="1"/>
</dbReference>
<dbReference type="InterPro" id="IPR003661">
    <property type="entry name" value="HisK_dim/P_dom"/>
</dbReference>
<dbReference type="SMART" id="SM00388">
    <property type="entry name" value="HisKA"/>
    <property type="match status" value="1"/>
</dbReference>
<dbReference type="SUPFAM" id="SSF55874">
    <property type="entry name" value="ATPase domain of HSP90 chaperone/DNA topoisomerase II/histidine kinase"/>
    <property type="match status" value="1"/>
</dbReference>
<gene>
    <name evidence="7" type="ORF">RG47T_2870</name>
</gene>
<dbReference type="PROSITE" id="PS50109">
    <property type="entry name" value="HIS_KIN"/>
    <property type="match status" value="1"/>
</dbReference>
<name>A0A1Q6A064_9SPHI</name>
<evidence type="ECO:0000313" key="8">
    <source>
        <dbReference type="Proteomes" id="UP000186720"/>
    </source>
</evidence>
<evidence type="ECO:0000256" key="5">
    <source>
        <dbReference type="SAM" id="Phobius"/>
    </source>
</evidence>
<dbReference type="STRING" id="1302689.RG47T_2870"/>
<comment type="caution">
    <text evidence="7">The sequence shown here is derived from an EMBL/GenBank/DDBJ whole genome shotgun (WGS) entry which is preliminary data.</text>
</comment>
<feature type="transmembrane region" description="Helical" evidence="5">
    <location>
        <begin position="312"/>
        <end position="328"/>
    </location>
</feature>
<dbReference type="PRINTS" id="PR00344">
    <property type="entry name" value="BCTRLSENSOR"/>
</dbReference>
<keyword evidence="5" id="KW-0812">Transmembrane</keyword>
<dbReference type="EMBL" id="MPPL01000001">
    <property type="protein sequence ID" value="OKS87409.1"/>
    <property type="molecule type" value="Genomic_DNA"/>
</dbReference>
<sequence>MTLNPFQLLFAILFTLTLTVKAQVKPVNYNAMPANGITLDTGWRYSPQDNPQFAEPAFNDASWGGINPIYPPHRIPQLKGAKIGWLRLHFKTGPNLGSRPFIFDMLQSAASEIYLDGKLIGKYGTLSANPSNVVPLGLNLQNQEVYLTQGAEHVFAVRIAPWRGPAINSNWLYLCQITLIDANQYIEITKTTIKGDEVYIALTSVFFLLSLLHLAFYRYDPTQRANLFFAVYAIISTLGFLGVVMQGEVQDCRIWLCVYVPAFLTTLMGAVWVIRALGTLFSFKINRLEIGLWCVYIITSFLIIFWQINRPFFTGLIIFGLVQIWLTVKALRMKKRGAGIIASGFAVSVVALAPFLFGVTISDLTHQLLILILFLAPALGISLYLAREFALDSSLLRKKLVQVETLSVQNLAQEQEKQQLLARQNDNLENEVAVRTSELQRSLSELKSAQTQLIQSEKMASLGELTAGIAHEIQNPLNFVNNFSDVNREMIDELKEELKAGNIDEALAIANDIQQNEEKIIQHGKRADNIVKGMLQHSRSNTGERQLSDINTIADEFLKLSYHGLRAKDKSFNADLVTHFAESLPSVNMVPQNIGRVLLNLFNNAFYAVNQKKKIAGADYKPTVEVTTVLKDNFIEIIVKDNGQGVSDAIKDKIMQPFFTTKPTGEGTGLGLSLSYDIIVKGHSGSIAIESTEGLGASFIIKLPLTSKNNESV</sequence>
<dbReference type="RefSeq" id="WP_074490030.1">
    <property type="nucleotide sequence ID" value="NZ_FPAM01000006.1"/>
</dbReference>
<dbReference type="Pfam" id="PF02518">
    <property type="entry name" value="HATPase_c"/>
    <property type="match status" value="1"/>
</dbReference>
<feature type="domain" description="Histidine kinase" evidence="6">
    <location>
        <begin position="468"/>
        <end position="707"/>
    </location>
</feature>